<organism evidence="5 6">
    <name type="scientific">Paenibacillus radicis</name>
    <name type="common">ex Xue et al. 2023</name>
    <dbReference type="NCBI Taxonomy" id="2972489"/>
    <lineage>
        <taxon>Bacteria</taxon>
        <taxon>Bacillati</taxon>
        <taxon>Bacillota</taxon>
        <taxon>Bacilli</taxon>
        <taxon>Bacillales</taxon>
        <taxon>Paenibacillaceae</taxon>
        <taxon>Paenibacillus</taxon>
    </lineage>
</organism>
<dbReference type="SUPFAM" id="SSF51215">
    <property type="entry name" value="Regulatory protein AraC"/>
    <property type="match status" value="1"/>
</dbReference>
<keyword evidence="6" id="KW-1185">Reference proteome</keyword>
<keyword evidence="1" id="KW-0805">Transcription regulation</keyword>
<dbReference type="InterPro" id="IPR009057">
    <property type="entry name" value="Homeodomain-like_sf"/>
</dbReference>
<dbReference type="Pfam" id="PF02311">
    <property type="entry name" value="AraC_binding"/>
    <property type="match status" value="1"/>
</dbReference>
<evidence type="ECO:0000259" key="4">
    <source>
        <dbReference type="PROSITE" id="PS01124"/>
    </source>
</evidence>
<dbReference type="InterPro" id="IPR003313">
    <property type="entry name" value="AraC-bd"/>
</dbReference>
<proteinExistence type="predicted"/>
<evidence type="ECO:0000313" key="5">
    <source>
        <dbReference type="EMBL" id="MCR8632254.1"/>
    </source>
</evidence>
<dbReference type="SMART" id="SM00342">
    <property type="entry name" value="HTH_ARAC"/>
    <property type="match status" value="1"/>
</dbReference>
<reference evidence="5 6" key="1">
    <citation type="submission" date="2022-08" db="EMBL/GenBank/DDBJ databases">
        <title>Paenibacillus endoradicis sp. nov., Paenibacillus radicibacter sp. nov and Paenibacillus pararadicis sp. nov., three cold-adapted plant growth-promoting bacteria isolated from root of Larix gmelinii in Great Khingan.</title>
        <authorList>
            <person name="Xue H."/>
        </authorList>
    </citation>
    <scope>NUCLEOTIDE SEQUENCE [LARGE SCALE GENOMIC DNA]</scope>
    <source>
        <strain evidence="5 6">N5-1-1-5</strain>
    </source>
</reference>
<dbReference type="PROSITE" id="PS01124">
    <property type="entry name" value="HTH_ARAC_FAMILY_2"/>
    <property type="match status" value="1"/>
</dbReference>
<evidence type="ECO:0000256" key="2">
    <source>
        <dbReference type="ARBA" id="ARBA00023125"/>
    </source>
</evidence>
<sequence length="297" mass="34391">MKEYAYEYAERLYHTPTEWEHNGGLWAIRAGQNLAKPNYAVGPRVIECYSLHFVLSGSLALAHGGQTVHLDKGDVFCLYPNIMYNYWIHPLPRSDEALRMCWLALDGPQIEALLERVGFMPQHPYLRKRMNSECEGTVKDLIYLMRDPRGQEELLLQAKLYHLFSLLDRSQSQGSTDEAKDGWLQRSLQYMQTHYMEGISVAKVVEFASVHRSHFYSEFTRRVGTSPQQFLTKLRMERAAEMLESESFSITEIALSLGYPDLFSFSRSFSNFYGISPSRYRSNQKNQKHDEGSAQFL</sequence>
<dbReference type="PRINTS" id="PR00032">
    <property type="entry name" value="HTHARAC"/>
</dbReference>
<dbReference type="Pfam" id="PF12833">
    <property type="entry name" value="HTH_18"/>
    <property type="match status" value="1"/>
</dbReference>
<feature type="domain" description="HTH araC/xylS-type" evidence="4">
    <location>
        <begin position="185"/>
        <end position="283"/>
    </location>
</feature>
<dbReference type="SUPFAM" id="SSF46689">
    <property type="entry name" value="Homeodomain-like"/>
    <property type="match status" value="2"/>
</dbReference>
<dbReference type="InterPro" id="IPR018060">
    <property type="entry name" value="HTH_AraC"/>
</dbReference>
<evidence type="ECO:0000256" key="3">
    <source>
        <dbReference type="ARBA" id="ARBA00023163"/>
    </source>
</evidence>
<dbReference type="PANTHER" id="PTHR43280:SF2">
    <property type="entry name" value="HTH-TYPE TRANSCRIPTIONAL REGULATOR EXSA"/>
    <property type="match status" value="1"/>
</dbReference>
<accession>A0ABT1YGC6</accession>
<dbReference type="InterPro" id="IPR020449">
    <property type="entry name" value="Tscrpt_reg_AraC-type_HTH"/>
</dbReference>
<dbReference type="InterPro" id="IPR037923">
    <property type="entry name" value="HTH-like"/>
</dbReference>
<gene>
    <name evidence="5" type="ORF">NV381_13680</name>
</gene>
<dbReference type="PANTHER" id="PTHR43280">
    <property type="entry name" value="ARAC-FAMILY TRANSCRIPTIONAL REGULATOR"/>
    <property type="match status" value="1"/>
</dbReference>
<keyword evidence="3" id="KW-0804">Transcription</keyword>
<dbReference type="Gene3D" id="1.10.10.60">
    <property type="entry name" value="Homeodomain-like"/>
    <property type="match status" value="2"/>
</dbReference>
<dbReference type="PROSITE" id="PS00041">
    <property type="entry name" value="HTH_ARAC_FAMILY_1"/>
    <property type="match status" value="1"/>
</dbReference>
<evidence type="ECO:0000313" key="6">
    <source>
        <dbReference type="Proteomes" id="UP001300012"/>
    </source>
</evidence>
<comment type="caution">
    <text evidence="5">The sequence shown here is derived from an EMBL/GenBank/DDBJ whole genome shotgun (WGS) entry which is preliminary data.</text>
</comment>
<dbReference type="EMBL" id="JANQBD010000009">
    <property type="protein sequence ID" value="MCR8632254.1"/>
    <property type="molecule type" value="Genomic_DNA"/>
</dbReference>
<evidence type="ECO:0000256" key="1">
    <source>
        <dbReference type="ARBA" id="ARBA00023015"/>
    </source>
</evidence>
<dbReference type="InterPro" id="IPR018062">
    <property type="entry name" value="HTH_AraC-typ_CS"/>
</dbReference>
<protein>
    <submittedName>
        <fullName evidence="5">AraC family transcriptional regulator</fullName>
    </submittedName>
</protein>
<dbReference type="Proteomes" id="UP001300012">
    <property type="component" value="Unassembled WGS sequence"/>
</dbReference>
<name>A0ABT1YGC6_9BACL</name>
<dbReference type="RefSeq" id="WP_258213852.1">
    <property type="nucleotide sequence ID" value="NZ_JANQBD010000009.1"/>
</dbReference>
<keyword evidence="2" id="KW-0238">DNA-binding</keyword>